<name>A0ABT4PJA6_9BACT</name>
<protein>
    <submittedName>
        <fullName evidence="1">Uncharacterized protein</fullName>
    </submittedName>
</protein>
<keyword evidence="2" id="KW-1185">Reference proteome</keyword>
<sequence>MEWMYKNIKIVVYSDGSFVFKYKDSEYTYYSLREAKGKIDSLVSEYYTFTQKDMNKLMKKLDNREKDLVRSLYQEIDKHTNNAYCGIGICDEDWSWEWDFNK</sequence>
<gene>
    <name evidence="1" type="ORF">O6P32_10230</name>
</gene>
<organism evidence="1 2">
    <name type="scientific">Phocaeicola acetigenes</name>
    <dbReference type="NCBI Taxonomy" id="3016083"/>
    <lineage>
        <taxon>Bacteria</taxon>
        <taxon>Pseudomonadati</taxon>
        <taxon>Bacteroidota</taxon>
        <taxon>Bacteroidia</taxon>
        <taxon>Bacteroidales</taxon>
        <taxon>Bacteroidaceae</taxon>
        <taxon>Phocaeicola</taxon>
    </lineage>
</organism>
<evidence type="ECO:0000313" key="2">
    <source>
        <dbReference type="Proteomes" id="UP001141933"/>
    </source>
</evidence>
<comment type="caution">
    <text evidence="1">The sequence shown here is derived from an EMBL/GenBank/DDBJ whole genome shotgun (WGS) entry which is preliminary data.</text>
</comment>
<dbReference type="Proteomes" id="UP001141933">
    <property type="component" value="Unassembled WGS sequence"/>
</dbReference>
<accession>A0ABT4PJA6</accession>
<dbReference type="RefSeq" id="WP_269878379.1">
    <property type="nucleotide sequence ID" value="NZ_JAPZVM010000009.1"/>
</dbReference>
<dbReference type="EMBL" id="JAPZVM010000009">
    <property type="protein sequence ID" value="MCZ8373079.1"/>
    <property type="molecule type" value="Genomic_DNA"/>
</dbReference>
<evidence type="ECO:0000313" key="1">
    <source>
        <dbReference type="EMBL" id="MCZ8373079.1"/>
    </source>
</evidence>
<reference evidence="1" key="1">
    <citation type="submission" date="2022-12" db="EMBL/GenBank/DDBJ databases">
        <title>Phocaeicola acetigenes sp. nov., isolated feces from a healthy human.</title>
        <authorList>
            <person name="Do H."/>
            <person name="Ha Y.B."/>
            <person name="Kim J.-S."/>
            <person name="Suh M.K."/>
            <person name="Kim H.S."/>
            <person name="Lee J.-S."/>
        </authorList>
    </citation>
    <scope>NUCLEOTIDE SEQUENCE</scope>
    <source>
        <strain evidence="1">KGMB11183</strain>
    </source>
</reference>
<proteinExistence type="predicted"/>